<feature type="compositionally biased region" description="Basic and acidic residues" evidence="1">
    <location>
        <begin position="26"/>
        <end position="74"/>
    </location>
</feature>
<dbReference type="EMBL" id="CP011110">
    <property type="protein sequence ID" value="AKA27487.1"/>
    <property type="molecule type" value="Genomic_DNA"/>
</dbReference>
<feature type="chain" id="PRO_5002299802" description="CigR (Putative inner membrane protein)" evidence="2">
    <location>
        <begin position="25"/>
        <end position="155"/>
    </location>
</feature>
<evidence type="ECO:0000313" key="3">
    <source>
        <dbReference type="EMBL" id="AKA27487.1"/>
    </source>
</evidence>
<keyword evidence="2" id="KW-0732">Signal</keyword>
<evidence type="ECO:0008006" key="5">
    <source>
        <dbReference type="Google" id="ProtNLM"/>
    </source>
</evidence>
<dbReference type="InterPro" id="IPR024572">
    <property type="entry name" value="RcnB"/>
</dbReference>
<feature type="region of interest" description="Disordered" evidence="1">
    <location>
        <begin position="25"/>
        <end position="74"/>
    </location>
</feature>
<evidence type="ECO:0000256" key="2">
    <source>
        <dbReference type="SAM" id="SignalP"/>
    </source>
</evidence>
<dbReference type="RefSeq" id="WP_044460410.1">
    <property type="nucleotide sequence ID" value="NZ_CP011110.1"/>
</dbReference>
<evidence type="ECO:0000256" key="1">
    <source>
        <dbReference type="SAM" id="MobiDB-lite"/>
    </source>
</evidence>
<evidence type="ECO:0000313" key="4">
    <source>
        <dbReference type="Proteomes" id="UP000032748"/>
    </source>
</evidence>
<sequence>MKMPKRLIAGLGVLMLGASPLLHALADPRDDHDRGGPQQGRYDDRRDYRGDNRGDEHRGPQADRRGGPPRDFGPVREVIRDNHAYFVRGAPPPRGVLLVRGQPLPRGYYGERLDNRALAHLPYYQGYEWRRMGADIVLIAVGTGIVYEILDNVLY</sequence>
<accession>A0A0D5Y928</accession>
<dbReference type="Proteomes" id="UP000032748">
    <property type="component" value="Chromosome"/>
</dbReference>
<reference evidence="3 4" key="1">
    <citation type="journal article" date="2015" name="Mol. Plant Microbe Interact.">
        <title>Comparative Genomic Analysis of Pseudomonas chlororaphis PCL1606 Reveals New Insight into Antifungal Compounds Involved in Biocontrol.</title>
        <authorList>
            <person name="Calderon C.E."/>
            <person name="Ramos C."/>
            <person name="de Vicente A."/>
            <person name="Cazorla F.M."/>
        </authorList>
    </citation>
    <scope>NUCLEOTIDE SEQUENCE [LARGE SCALE GENOMIC DNA]</scope>
    <source>
        <strain evidence="3 4">PCL1606</strain>
    </source>
</reference>
<dbReference type="PATRIC" id="fig|587753.10.peg.6026"/>
<name>A0A0D5Y928_9PSED</name>
<dbReference type="Gene3D" id="3.10.450.160">
    <property type="entry name" value="inner membrane protein cigr"/>
    <property type="match status" value="1"/>
</dbReference>
<dbReference type="OrthoDB" id="6433631at2"/>
<dbReference type="Pfam" id="PF11776">
    <property type="entry name" value="RcnB"/>
    <property type="match status" value="1"/>
</dbReference>
<organism evidence="3 4">
    <name type="scientific">Pseudomonas chlororaphis</name>
    <dbReference type="NCBI Taxonomy" id="587753"/>
    <lineage>
        <taxon>Bacteria</taxon>
        <taxon>Pseudomonadati</taxon>
        <taxon>Pseudomonadota</taxon>
        <taxon>Gammaproteobacteria</taxon>
        <taxon>Pseudomonadales</taxon>
        <taxon>Pseudomonadaceae</taxon>
        <taxon>Pseudomonas</taxon>
    </lineage>
</organism>
<gene>
    <name evidence="3" type="ORF">PCL1606_60440</name>
</gene>
<proteinExistence type="predicted"/>
<dbReference type="AlphaFoldDB" id="A0A0D5Y928"/>
<dbReference type="NCBIfam" id="NF040487">
    <property type="entry name" value="T3SS_CigR_fam"/>
    <property type="match status" value="1"/>
</dbReference>
<feature type="signal peptide" evidence="2">
    <location>
        <begin position="1"/>
        <end position="24"/>
    </location>
</feature>
<dbReference type="KEGG" id="pcz:PCL1606_60440"/>
<protein>
    <recommendedName>
        <fullName evidence="5">CigR (Putative inner membrane protein)</fullName>
    </recommendedName>
</protein>